<dbReference type="PROSITE" id="PS50110">
    <property type="entry name" value="RESPONSE_REGULATORY"/>
    <property type="match status" value="1"/>
</dbReference>
<comment type="caution">
    <text evidence="6">The sequence shown here is derived from an EMBL/GenBank/DDBJ whole genome shotgun (WGS) entry which is preliminary data.</text>
</comment>
<feature type="modified residue" description="4-aspartylphosphate" evidence="2">
    <location>
        <position position="55"/>
    </location>
</feature>
<dbReference type="Pfam" id="PF00072">
    <property type="entry name" value="Response_reg"/>
    <property type="match status" value="1"/>
</dbReference>
<evidence type="ECO:0000313" key="7">
    <source>
        <dbReference type="Proteomes" id="UP000050360"/>
    </source>
</evidence>
<dbReference type="PANTHER" id="PTHR44591">
    <property type="entry name" value="STRESS RESPONSE REGULATOR PROTEIN 1"/>
    <property type="match status" value="1"/>
</dbReference>
<dbReference type="InterPro" id="IPR050595">
    <property type="entry name" value="Bact_response_regulator"/>
</dbReference>
<name>A0A0N8KQR2_9EURY</name>
<dbReference type="NCBIfam" id="TIGR00229">
    <property type="entry name" value="sensory_box"/>
    <property type="match status" value="1"/>
</dbReference>
<organism evidence="6 7">
    <name type="scientific">Candidatus Methanoperedens nitratireducens</name>
    <dbReference type="NCBI Taxonomy" id="1392998"/>
    <lineage>
        <taxon>Archaea</taxon>
        <taxon>Methanobacteriati</taxon>
        <taxon>Methanobacteriota</taxon>
        <taxon>Stenosarchaea group</taxon>
        <taxon>Methanomicrobia</taxon>
        <taxon>Methanosarcinales</taxon>
        <taxon>ANME-2 cluster</taxon>
        <taxon>Candidatus Methanoperedentaceae</taxon>
        <taxon>Candidatus Methanoperedens</taxon>
    </lineage>
</organism>
<dbReference type="EMBL" id="LKCM01000200">
    <property type="protein sequence ID" value="KPQ42850.1"/>
    <property type="molecule type" value="Genomic_DNA"/>
</dbReference>
<dbReference type="PROSITE" id="PS50113">
    <property type="entry name" value="PAC"/>
    <property type="match status" value="1"/>
</dbReference>
<dbReference type="CDD" id="cd17534">
    <property type="entry name" value="REC_DC-like"/>
    <property type="match status" value="1"/>
</dbReference>
<proteinExistence type="predicted"/>
<evidence type="ECO:0000259" key="3">
    <source>
        <dbReference type="PROSITE" id="PS50110"/>
    </source>
</evidence>
<evidence type="ECO:0000259" key="5">
    <source>
        <dbReference type="PROSITE" id="PS50113"/>
    </source>
</evidence>
<evidence type="ECO:0000256" key="2">
    <source>
        <dbReference type="PROSITE-ProRule" id="PRU00169"/>
    </source>
</evidence>
<accession>A0A0N8KQR2</accession>
<dbReference type="InterPro" id="IPR035965">
    <property type="entry name" value="PAS-like_dom_sf"/>
</dbReference>
<dbReference type="AlphaFoldDB" id="A0A0N8KQR2"/>
<gene>
    <name evidence="6" type="ORF">MPEBLZ_02594</name>
</gene>
<feature type="domain" description="PAC" evidence="5">
    <location>
        <begin position="210"/>
        <end position="262"/>
    </location>
</feature>
<dbReference type="Proteomes" id="UP000050360">
    <property type="component" value="Unassembled WGS sequence"/>
</dbReference>
<sequence>MSKKQILIVEDESIVAEDLRETLISLGYAVPSVESSGEKAIEKIEGMRPDVVLMDIMLQGAMDGIETAKEVHDRFDIPILYITSYSDEHILERAKITEPYCYIIKPFRERELHINIEIAIYKHQMENKLKESEHWLSSTIKSLGEAVISTDKDGLIKTMNPFAEAMTGWKFDEAFAKPISTVFNIISEKPDIKVENPVTRAIREGIYYGLAEHTVLISKEGMKVPVDVIGSLIKDNFGNIMGTVMIFEDIIERKRLEERIKKTNIE</sequence>
<dbReference type="Gene3D" id="3.30.450.20">
    <property type="entry name" value="PAS domain"/>
    <property type="match status" value="1"/>
</dbReference>
<dbReference type="InterPro" id="IPR001789">
    <property type="entry name" value="Sig_transdc_resp-reg_receiver"/>
</dbReference>
<keyword evidence="1 2" id="KW-0597">Phosphoprotein</keyword>
<dbReference type="GO" id="GO:0000160">
    <property type="term" value="P:phosphorelay signal transduction system"/>
    <property type="evidence" value="ECO:0007669"/>
    <property type="project" value="InterPro"/>
</dbReference>
<dbReference type="Pfam" id="PF13426">
    <property type="entry name" value="PAS_9"/>
    <property type="match status" value="1"/>
</dbReference>
<evidence type="ECO:0000256" key="1">
    <source>
        <dbReference type="ARBA" id="ARBA00022553"/>
    </source>
</evidence>
<dbReference type="InterPro" id="IPR000014">
    <property type="entry name" value="PAS"/>
</dbReference>
<dbReference type="SUPFAM" id="SSF55785">
    <property type="entry name" value="PYP-like sensor domain (PAS domain)"/>
    <property type="match status" value="1"/>
</dbReference>
<protein>
    <submittedName>
        <fullName evidence="6">Putative transcriptional regulator</fullName>
    </submittedName>
</protein>
<dbReference type="SMART" id="SM00448">
    <property type="entry name" value="REC"/>
    <property type="match status" value="1"/>
</dbReference>
<dbReference type="PROSITE" id="PS50112">
    <property type="entry name" value="PAS"/>
    <property type="match status" value="1"/>
</dbReference>
<evidence type="ECO:0000313" key="6">
    <source>
        <dbReference type="EMBL" id="KPQ42850.1"/>
    </source>
</evidence>
<dbReference type="SUPFAM" id="SSF52172">
    <property type="entry name" value="CheY-like"/>
    <property type="match status" value="1"/>
</dbReference>
<dbReference type="Gene3D" id="3.40.50.2300">
    <property type="match status" value="1"/>
</dbReference>
<feature type="domain" description="PAS" evidence="4">
    <location>
        <begin position="132"/>
        <end position="205"/>
    </location>
</feature>
<reference evidence="6 7" key="1">
    <citation type="submission" date="2015-09" db="EMBL/GenBank/DDBJ databases">
        <title>A metagenomics-based metabolic model of nitrate-dependent anaerobic oxidation of methane by Methanoperedens-like archaea.</title>
        <authorList>
            <person name="Arshad A."/>
            <person name="Speth D.R."/>
            <person name="De Graaf R.M."/>
            <person name="Op Den Camp H.J."/>
            <person name="Jetten M.S."/>
            <person name="Welte C.U."/>
        </authorList>
    </citation>
    <scope>NUCLEOTIDE SEQUENCE [LARGE SCALE GENOMIC DNA]</scope>
</reference>
<dbReference type="PANTHER" id="PTHR44591:SF3">
    <property type="entry name" value="RESPONSE REGULATORY DOMAIN-CONTAINING PROTEIN"/>
    <property type="match status" value="1"/>
</dbReference>
<dbReference type="CDD" id="cd00130">
    <property type="entry name" value="PAS"/>
    <property type="match status" value="1"/>
</dbReference>
<dbReference type="InterPro" id="IPR000700">
    <property type="entry name" value="PAS-assoc_C"/>
</dbReference>
<feature type="domain" description="Response regulatory" evidence="3">
    <location>
        <begin position="5"/>
        <end position="120"/>
    </location>
</feature>
<dbReference type="InterPro" id="IPR011006">
    <property type="entry name" value="CheY-like_superfamily"/>
</dbReference>
<evidence type="ECO:0000259" key="4">
    <source>
        <dbReference type="PROSITE" id="PS50112"/>
    </source>
</evidence>